<protein>
    <submittedName>
        <fullName evidence="3">Collagen-like protein</fullName>
    </submittedName>
</protein>
<organism evidence="3 4">
    <name type="scientific">Bacillus subtilis</name>
    <dbReference type="NCBI Taxonomy" id="1423"/>
    <lineage>
        <taxon>Bacteria</taxon>
        <taxon>Bacillati</taxon>
        <taxon>Bacillota</taxon>
        <taxon>Bacilli</taxon>
        <taxon>Bacillales</taxon>
        <taxon>Bacillaceae</taxon>
        <taxon>Bacillus</taxon>
    </lineage>
</organism>
<proteinExistence type="predicted"/>
<reference evidence="3" key="1">
    <citation type="submission" date="2023-05" db="EMBL/GenBank/DDBJ databases">
        <title>Complete genome sequence of Bacillus subtilis SRCM117797 isolated from Soybean paste.</title>
        <authorList>
            <person name="Abraha H.B."/>
            <person name="Kim K.-P."/>
            <person name="Ryu M.-S."/>
            <person name="Jeong D.-Y."/>
        </authorList>
    </citation>
    <scope>NUCLEOTIDE SEQUENCE</scope>
    <source>
        <strain evidence="3">SRCM117797</strain>
    </source>
</reference>
<name>A0AAQ3ETI5_BACIU</name>
<feature type="compositionally biased region" description="Low complexity" evidence="2">
    <location>
        <begin position="53"/>
        <end position="74"/>
    </location>
</feature>
<keyword evidence="1" id="KW-0175">Coiled coil</keyword>
<dbReference type="Proteomes" id="UP001229422">
    <property type="component" value="Chromosome"/>
</dbReference>
<dbReference type="Pfam" id="PF01391">
    <property type="entry name" value="Collagen"/>
    <property type="match status" value="1"/>
</dbReference>
<gene>
    <name evidence="3" type="ORF">QL281_07580</name>
</gene>
<keyword evidence="3" id="KW-0176">Collagen</keyword>
<evidence type="ECO:0000256" key="2">
    <source>
        <dbReference type="SAM" id="MobiDB-lite"/>
    </source>
</evidence>
<feature type="coiled-coil region" evidence="1">
    <location>
        <begin position="132"/>
        <end position="163"/>
    </location>
</feature>
<dbReference type="PANTHER" id="PTHR24637">
    <property type="entry name" value="COLLAGEN"/>
    <property type="match status" value="1"/>
</dbReference>
<dbReference type="AlphaFoldDB" id="A0AAQ3ETI5"/>
<evidence type="ECO:0000313" key="3">
    <source>
        <dbReference type="EMBL" id="WHM22883.1"/>
    </source>
</evidence>
<feature type="compositionally biased region" description="Low complexity" evidence="2">
    <location>
        <begin position="83"/>
        <end position="95"/>
    </location>
</feature>
<feature type="region of interest" description="Disordered" evidence="2">
    <location>
        <begin position="1"/>
        <end position="104"/>
    </location>
</feature>
<evidence type="ECO:0000256" key="1">
    <source>
        <dbReference type="SAM" id="Coils"/>
    </source>
</evidence>
<accession>A0AAQ3ETI5</accession>
<dbReference type="InterPro" id="IPR008160">
    <property type="entry name" value="Collagen"/>
</dbReference>
<dbReference type="RefSeq" id="WP_087961635.1">
    <property type="nucleotide sequence ID" value="NZ_CAJNQH010000001.1"/>
</dbReference>
<dbReference type="EMBL" id="CP125292">
    <property type="protein sequence ID" value="WHM22883.1"/>
    <property type="molecule type" value="Genomic_DNA"/>
</dbReference>
<sequence>MAEDYLYESGGVKTSSEKGADGKAITPVYLKENSEENPVYVKGLKGDPGPQGPQGETGPQGPQGEKGETGPQGPKGDKGDTGEQGPQGEAGPQGPKGEKGDPAVIADGSITHEMLLEKSVRSKNIGTGSVMMDHLNAEVKAVFDQLQKQIDELKNEVQTLKGTDEAPQE</sequence>
<evidence type="ECO:0000313" key="4">
    <source>
        <dbReference type="Proteomes" id="UP001229422"/>
    </source>
</evidence>